<keyword evidence="2" id="KW-0143">Chaperone</keyword>
<keyword evidence="1" id="KW-0996">Nickel insertion</keyword>
<proteinExistence type="inferred from homology"/>
<comment type="caution">
    <text evidence="4">The sequence shown here is derived from an EMBL/GenBank/DDBJ whole genome shotgun (WGS) entry which is preliminary data.</text>
</comment>
<dbReference type="Proteomes" id="UP000289738">
    <property type="component" value="Chromosome A07"/>
</dbReference>
<dbReference type="Gene3D" id="1.10.4190.10">
    <property type="entry name" value="Urease accessory protein UreF"/>
    <property type="match status" value="1"/>
</dbReference>
<keyword evidence="5" id="KW-1185">Reference proteome</keyword>
<evidence type="ECO:0000313" key="5">
    <source>
        <dbReference type="Proteomes" id="UP000289738"/>
    </source>
</evidence>
<dbReference type="PANTHER" id="PTHR33620">
    <property type="entry name" value="UREASE ACCESSORY PROTEIN F"/>
    <property type="match status" value="1"/>
</dbReference>
<dbReference type="PANTHER" id="PTHR33620:SF1">
    <property type="entry name" value="UREASE ACCESSORY PROTEIN F"/>
    <property type="match status" value="1"/>
</dbReference>
<evidence type="ECO:0008006" key="6">
    <source>
        <dbReference type="Google" id="ProtNLM"/>
    </source>
</evidence>
<dbReference type="Pfam" id="PF01730">
    <property type="entry name" value="UreF"/>
    <property type="match status" value="1"/>
</dbReference>
<dbReference type="AlphaFoldDB" id="A0A445C449"/>
<dbReference type="GO" id="GO:0016151">
    <property type="term" value="F:nickel cation binding"/>
    <property type="evidence" value="ECO:0007669"/>
    <property type="project" value="InterPro"/>
</dbReference>
<dbReference type="InterPro" id="IPR002639">
    <property type="entry name" value="UreF"/>
</dbReference>
<evidence type="ECO:0000256" key="2">
    <source>
        <dbReference type="ARBA" id="ARBA00023186"/>
    </source>
</evidence>
<accession>A0A445C449</accession>
<gene>
    <name evidence="4" type="ORF">Ahy_A07g031528</name>
</gene>
<evidence type="ECO:0000313" key="4">
    <source>
        <dbReference type="EMBL" id="RYR45725.1"/>
    </source>
</evidence>
<sequence>MLDSLLPTGGFAHSFGLEAAVQSNLVSNPDELKTFIIHVLENTGSLLLPFVHSASVSPKLETWHNLNKILDATLTNEVSRKASISQGSALMRVGLAVFSELSSLKTMRNASFRSLGAAVLQHQLAPNAEDILEKWKNRDDDDACQVAPLLDSMQGCHGYLFSRLFSS</sequence>
<evidence type="ECO:0000256" key="3">
    <source>
        <dbReference type="ARBA" id="ARBA00046339"/>
    </source>
</evidence>
<organism evidence="4 5">
    <name type="scientific">Arachis hypogaea</name>
    <name type="common">Peanut</name>
    <dbReference type="NCBI Taxonomy" id="3818"/>
    <lineage>
        <taxon>Eukaryota</taxon>
        <taxon>Viridiplantae</taxon>
        <taxon>Streptophyta</taxon>
        <taxon>Embryophyta</taxon>
        <taxon>Tracheophyta</taxon>
        <taxon>Spermatophyta</taxon>
        <taxon>Magnoliopsida</taxon>
        <taxon>eudicotyledons</taxon>
        <taxon>Gunneridae</taxon>
        <taxon>Pentapetalae</taxon>
        <taxon>rosids</taxon>
        <taxon>fabids</taxon>
        <taxon>Fabales</taxon>
        <taxon>Fabaceae</taxon>
        <taxon>Papilionoideae</taxon>
        <taxon>50 kb inversion clade</taxon>
        <taxon>dalbergioids sensu lato</taxon>
        <taxon>Dalbergieae</taxon>
        <taxon>Pterocarpus clade</taxon>
        <taxon>Arachis</taxon>
    </lineage>
</organism>
<protein>
    <recommendedName>
        <fullName evidence="6">Urease accessory protein F</fullName>
    </recommendedName>
</protein>
<dbReference type="InterPro" id="IPR038277">
    <property type="entry name" value="UreF_sf"/>
</dbReference>
<evidence type="ECO:0000256" key="1">
    <source>
        <dbReference type="ARBA" id="ARBA00022988"/>
    </source>
</evidence>
<reference evidence="4 5" key="1">
    <citation type="submission" date="2019-01" db="EMBL/GenBank/DDBJ databases">
        <title>Sequencing of cultivated peanut Arachis hypogaea provides insights into genome evolution and oil improvement.</title>
        <authorList>
            <person name="Chen X."/>
        </authorList>
    </citation>
    <scope>NUCLEOTIDE SEQUENCE [LARGE SCALE GENOMIC DNA]</scope>
    <source>
        <strain evidence="5">cv. Fuhuasheng</strain>
        <tissue evidence="4">Leaves</tissue>
    </source>
</reference>
<dbReference type="EMBL" id="SDMP01000007">
    <property type="protein sequence ID" value="RYR45725.1"/>
    <property type="molecule type" value="Genomic_DNA"/>
</dbReference>
<comment type="similarity">
    <text evidence="3">Belongs to the UreF family.</text>
</comment>
<name>A0A445C449_ARAHY</name>